<reference evidence="1" key="2">
    <citation type="submission" date="2021-12" db="EMBL/GenBank/DDBJ databases">
        <title>Resequencing data analysis of finger millet.</title>
        <authorList>
            <person name="Hatakeyama M."/>
            <person name="Aluri S."/>
            <person name="Balachadran M.T."/>
            <person name="Sivarajan S.R."/>
            <person name="Poveda L."/>
            <person name="Shimizu-Inatsugi R."/>
            <person name="Schlapbach R."/>
            <person name="Sreeman S.M."/>
            <person name="Shimizu K.K."/>
        </authorList>
    </citation>
    <scope>NUCLEOTIDE SEQUENCE</scope>
</reference>
<accession>A0AAV5EB75</accession>
<evidence type="ECO:0000313" key="1">
    <source>
        <dbReference type="EMBL" id="GJN19441.1"/>
    </source>
</evidence>
<comment type="caution">
    <text evidence="1">The sequence shown here is derived from an EMBL/GenBank/DDBJ whole genome shotgun (WGS) entry which is preliminary data.</text>
</comment>
<gene>
    <name evidence="1" type="primary">gb06719</name>
    <name evidence="1" type="ORF">PR202_gb06719</name>
</gene>
<dbReference type="EMBL" id="BQKI01000074">
    <property type="protein sequence ID" value="GJN19441.1"/>
    <property type="molecule type" value="Genomic_DNA"/>
</dbReference>
<dbReference type="AlphaFoldDB" id="A0AAV5EB75"/>
<name>A0AAV5EB75_ELECO</name>
<proteinExistence type="predicted"/>
<reference evidence="1" key="1">
    <citation type="journal article" date="2018" name="DNA Res.">
        <title>Multiple hybrid de novo genome assembly of finger millet, an orphan allotetraploid crop.</title>
        <authorList>
            <person name="Hatakeyama M."/>
            <person name="Aluri S."/>
            <person name="Balachadran M.T."/>
            <person name="Sivarajan S.R."/>
            <person name="Patrignani A."/>
            <person name="Gruter S."/>
            <person name="Poveda L."/>
            <person name="Shimizu-Inatsugi R."/>
            <person name="Baeten J."/>
            <person name="Francoijs K.J."/>
            <person name="Nataraja K.N."/>
            <person name="Reddy Y.A.N."/>
            <person name="Phadnis S."/>
            <person name="Ravikumar R.L."/>
            <person name="Schlapbach R."/>
            <person name="Sreeman S.M."/>
            <person name="Shimizu K.K."/>
        </authorList>
    </citation>
    <scope>NUCLEOTIDE SEQUENCE</scope>
</reference>
<dbReference type="Proteomes" id="UP001054889">
    <property type="component" value="Unassembled WGS sequence"/>
</dbReference>
<dbReference type="PANTHER" id="PTHR37611">
    <property type="entry name" value="VIRUS-SPECIFIC-SIGNALING-PATHWAY REGULATED PROTEIN-RELATED"/>
    <property type="match status" value="1"/>
</dbReference>
<keyword evidence="2" id="KW-1185">Reference proteome</keyword>
<protein>
    <submittedName>
        <fullName evidence="1">Uncharacterized protein</fullName>
    </submittedName>
</protein>
<sequence>MDRSWYENKGSDCAAMEERYYDHVDLDQDTSLSEVDVDGTLLMMELLEDLPPSDLADGDDVDRLSHVIRSLETEIGGGGAAEAVMVVDDGTTAGPSSEDDGSRLVVDEDMLLDLGGYESGSFGYWPTEVPMVVGHAAEGWYLYAGDESEGSMIGFEAMDQQYHYVESSAAEQVYSPLWG</sequence>
<evidence type="ECO:0000313" key="2">
    <source>
        <dbReference type="Proteomes" id="UP001054889"/>
    </source>
</evidence>
<dbReference type="PANTHER" id="PTHR37611:SF4">
    <property type="entry name" value="OS06G0538400 PROTEIN"/>
    <property type="match status" value="1"/>
</dbReference>
<organism evidence="1 2">
    <name type="scientific">Eleusine coracana subsp. coracana</name>
    <dbReference type="NCBI Taxonomy" id="191504"/>
    <lineage>
        <taxon>Eukaryota</taxon>
        <taxon>Viridiplantae</taxon>
        <taxon>Streptophyta</taxon>
        <taxon>Embryophyta</taxon>
        <taxon>Tracheophyta</taxon>
        <taxon>Spermatophyta</taxon>
        <taxon>Magnoliopsida</taxon>
        <taxon>Liliopsida</taxon>
        <taxon>Poales</taxon>
        <taxon>Poaceae</taxon>
        <taxon>PACMAD clade</taxon>
        <taxon>Chloridoideae</taxon>
        <taxon>Cynodonteae</taxon>
        <taxon>Eleusininae</taxon>
        <taxon>Eleusine</taxon>
    </lineage>
</organism>